<accession>A0A2S7EAJ9</accession>
<reference evidence="4" key="1">
    <citation type="submission" date="2016-08" db="EMBL/GenBank/DDBJ databases">
        <authorList>
            <person name="Merda D."/>
            <person name="Briand M."/>
            <person name="Taghouti G."/>
            <person name="Carrere S."/>
            <person name="Gouzy J."/>
            <person name="Portier P."/>
            <person name="Jacques M.-A."/>
            <person name="Fischer-Le Saux M."/>
        </authorList>
    </citation>
    <scope>NUCLEOTIDE SEQUENCE [LARGE SCALE GENOMIC DNA]</scope>
    <source>
        <strain evidence="4">CFBP1817</strain>
    </source>
</reference>
<dbReference type="EMBL" id="MDEJ01000179">
    <property type="protein sequence ID" value="PPU87165.1"/>
    <property type="molecule type" value="Genomic_DNA"/>
</dbReference>
<keyword evidence="4" id="KW-1185">Reference proteome</keyword>
<evidence type="ECO:0000256" key="1">
    <source>
        <dbReference type="SAM" id="MobiDB-lite"/>
    </source>
</evidence>
<dbReference type="Pfam" id="PF14090">
    <property type="entry name" value="HTH_39"/>
    <property type="match status" value="1"/>
</dbReference>
<dbReference type="Proteomes" id="UP000239939">
    <property type="component" value="Unassembled WGS sequence"/>
</dbReference>
<dbReference type="AlphaFoldDB" id="A0A2S7EAJ9"/>
<dbReference type="RefSeq" id="WP_128418268.1">
    <property type="nucleotide sequence ID" value="NZ_MDEJ01000179.1"/>
</dbReference>
<feature type="domain" description="Winged helix-turn-helix" evidence="2">
    <location>
        <begin position="27"/>
        <end position="93"/>
    </location>
</feature>
<gene>
    <name evidence="3" type="ORF">XpopCFBP1817_18510</name>
</gene>
<sequence length="96" mass="10603">MSQNSTCAPAAESGPEANIIDTSAPAQRARLLAALRQRAVTTLEARRDLNVFVLGVRIFELRQEGHPIVNRLIPLLDDQGRPHSRVAQYSMQQEVA</sequence>
<feature type="region of interest" description="Disordered" evidence="1">
    <location>
        <begin position="1"/>
        <end position="22"/>
    </location>
</feature>
<comment type="caution">
    <text evidence="3">The sequence shown here is derived from an EMBL/GenBank/DDBJ whole genome shotgun (WGS) entry which is preliminary data.</text>
</comment>
<proteinExistence type="predicted"/>
<evidence type="ECO:0000313" key="4">
    <source>
        <dbReference type="Proteomes" id="UP000239939"/>
    </source>
</evidence>
<name>A0A2S7EAJ9_9XANT</name>
<dbReference type="OrthoDB" id="5573465at2"/>
<dbReference type="InterPro" id="IPR055245">
    <property type="entry name" value="HTH_proteobacteria"/>
</dbReference>
<protein>
    <recommendedName>
        <fullName evidence="2">Winged helix-turn-helix domain-containing protein</fullName>
    </recommendedName>
</protein>
<organism evidence="3 4">
    <name type="scientific">Xanthomonas populi</name>
    <dbReference type="NCBI Taxonomy" id="53414"/>
    <lineage>
        <taxon>Bacteria</taxon>
        <taxon>Pseudomonadati</taxon>
        <taxon>Pseudomonadota</taxon>
        <taxon>Gammaproteobacteria</taxon>
        <taxon>Lysobacterales</taxon>
        <taxon>Lysobacteraceae</taxon>
        <taxon>Xanthomonas</taxon>
    </lineage>
</organism>
<evidence type="ECO:0000259" key="2">
    <source>
        <dbReference type="Pfam" id="PF14090"/>
    </source>
</evidence>
<evidence type="ECO:0000313" key="3">
    <source>
        <dbReference type="EMBL" id="PPU87165.1"/>
    </source>
</evidence>